<reference evidence="2" key="1">
    <citation type="journal article" date="2022" name="Mol. Ecol. Resour.">
        <title>The genomes of chicory, endive, great burdock and yacon provide insights into Asteraceae palaeo-polyploidization history and plant inulin production.</title>
        <authorList>
            <person name="Fan W."/>
            <person name="Wang S."/>
            <person name="Wang H."/>
            <person name="Wang A."/>
            <person name="Jiang F."/>
            <person name="Liu H."/>
            <person name="Zhao H."/>
            <person name="Xu D."/>
            <person name="Zhang Y."/>
        </authorList>
    </citation>
    <scope>NUCLEOTIDE SEQUENCE [LARGE SCALE GENOMIC DNA]</scope>
    <source>
        <strain evidence="2">cv. Niubang</strain>
    </source>
</reference>
<gene>
    <name evidence="1" type="ORF">L6452_43437</name>
</gene>
<comment type="caution">
    <text evidence="1">The sequence shown here is derived from an EMBL/GenBank/DDBJ whole genome shotgun (WGS) entry which is preliminary data.</text>
</comment>
<dbReference type="EMBL" id="CM042064">
    <property type="protein sequence ID" value="KAI3664828.1"/>
    <property type="molecule type" value="Genomic_DNA"/>
</dbReference>
<organism evidence="1 2">
    <name type="scientific">Arctium lappa</name>
    <name type="common">Greater burdock</name>
    <name type="synonym">Lappa major</name>
    <dbReference type="NCBI Taxonomy" id="4217"/>
    <lineage>
        <taxon>Eukaryota</taxon>
        <taxon>Viridiplantae</taxon>
        <taxon>Streptophyta</taxon>
        <taxon>Embryophyta</taxon>
        <taxon>Tracheophyta</taxon>
        <taxon>Spermatophyta</taxon>
        <taxon>Magnoliopsida</taxon>
        <taxon>eudicotyledons</taxon>
        <taxon>Gunneridae</taxon>
        <taxon>Pentapetalae</taxon>
        <taxon>asterids</taxon>
        <taxon>campanulids</taxon>
        <taxon>Asterales</taxon>
        <taxon>Asteraceae</taxon>
        <taxon>Carduoideae</taxon>
        <taxon>Cardueae</taxon>
        <taxon>Arctiinae</taxon>
        <taxon>Arctium</taxon>
    </lineage>
</organism>
<evidence type="ECO:0000313" key="2">
    <source>
        <dbReference type="Proteomes" id="UP001055879"/>
    </source>
</evidence>
<evidence type="ECO:0000313" key="1">
    <source>
        <dbReference type="EMBL" id="KAI3664828.1"/>
    </source>
</evidence>
<proteinExistence type="predicted"/>
<protein>
    <submittedName>
        <fullName evidence="1">Uncharacterized protein</fullName>
    </submittedName>
</protein>
<accession>A0ACB8XCX6</accession>
<keyword evidence="2" id="KW-1185">Reference proteome</keyword>
<dbReference type="Proteomes" id="UP001055879">
    <property type="component" value="Linkage Group LG18"/>
</dbReference>
<sequence length="221" mass="25869">MLSPSTNYVCYLVFKLSENCRGLHCPVKVRDLQQRKSKEAKILYFRSPTPLNQHDDDCVPEEREDGLMEVNVWKFNSMHRKRNHLQKLKERMGAETFVEIILATIFRPIGVFLRYGCGVAPIIKLEEVVTTCEENEDAILDRKVKLYGFDKDGNHWKFLKHKQTRKVLIPTMSVEEHARNDKSCVWHATVFSDGEIKDELFCIRFGSTDNRFYTKYGGQFL</sequence>
<reference evidence="1 2" key="2">
    <citation type="journal article" date="2022" name="Mol. Ecol. Resour.">
        <title>The genomes of chicory, endive, great burdock and yacon provide insights into Asteraceae paleo-polyploidization history and plant inulin production.</title>
        <authorList>
            <person name="Fan W."/>
            <person name="Wang S."/>
            <person name="Wang H."/>
            <person name="Wang A."/>
            <person name="Jiang F."/>
            <person name="Liu H."/>
            <person name="Zhao H."/>
            <person name="Xu D."/>
            <person name="Zhang Y."/>
        </authorList>
    </citation>
    <scope>NUCLEOTIDE SEQUENCE [LARGE SCALE GENOMIC DNA]</scope>
    <source>
        <strain evidence="2">cv. Niubang</strain>
    </source>
</reference>
<name>A0ACB8XCX6_ARCLA</name>